<dbReference type="Pfam" id="PF00662">
    <property type="entry name" value="Proton_antipo_N"/>
    <property type="match status" value="1"/>
</dbReference>
<evidence type="ECO:0000256" key="9">
    <source>
        <dbReference type="RuleBase" id="RU000320"/>
    </source>
</evidence>
<evidence type="ECO:0000259" key="13">
    <source>
        <dbReference type="Pfam" id="PF00662"/>
    </source>
</evidence>
<keyword evidence="2" id="KW-0813">Transport</keyword>
<feature type="transmembrane region" description="Helical" evidence="11">
    <location>
        <begin position="162"/>
        <end position="185"/>
    </location>
</feature>
<dbReference type="GO" id="GO:0005886">
    <property type="term" value="C:plasma membrane"/>
    <property type="evidence" value="ECO:0007669"/>
    <property type="project" value="UniProtKB-SubCell"/>
</dbReference>
<keyword evidence="18" id="KW-1185">Reference proteome</keyword>
<comment type="caution">
    <text evidence="17">The sequence shown here is derived from an EMBL/GenBank/DDBJ whole genome shotgun (WGS) entry which is preliminary data.</text>
</comment>
<feature type="domain" description="NADH-Ubiquinone oxidoreductase (complex I) chain 5 N-terminal" evidence="13">
    <location>
        <begin position="65"/>
        <end position="110"/>
    </location>
</feature>
<dbReference type="InterPro" id="IPR050616">
    <property type="entry name" value="CPA3_Na-H_Antiporter_A"/>
</dbReference>
<feature type="transmembrane region" description="Helical" evidence="11">
    <location>
        <begin position="755"/>
        <end position="773"/>
    </location>
</feature>
<keyword evidence="4" id="KW-1003">Cell membrane</keyword>
<feature type="transmembrane region" description="Helical" evidence="11">
    <location>
        <begin position="77"/>
        <end position="97"/>
    </location>
</feature>
<name>V8QRU4_9BURK</name>
<dbReference type="eggNOG" id="COG2111">
    <property type="taxonomic scope" value="Bacteria"/>
</dbReference>
<keyword evidence="8 11" id="KW-0472">Membrane</keyword>
<feature type="transmembrane region" description="Helical" evidence="11">
    <location>
        <begin position="502"/>
        <end position="523"/>
    </location>
</feature>
<evidence type="ECO:0000256" key="5">
    <source>
        <dbReference type="ARBA" id="ARBA00022692"/>
    </source>
</evidence>
<evidence type="ECO:0000256" key="8">
    <source>
        <dbReference type="ARBA" id="ARBA00023136"/>
    </source>
</evidence>
<feature type="region of interest" description="Disordered" evidence="10">
    <location>
        <begin position="955"/>
        <end position="999"/>
    </location>
</feature>
<feature type="transmembrane region" description="Helical" evidence="11">
    <location>
        <begin position="409"/>
        <end position="431"/>
    </location>
</feature>
<dbReference type="PANTHER" id="PTHR43373:SF1">
    <property type="entry name" value="NA(+)_H(+) ANTIPORTER SUBUNIT A"/>
    <property type="match status" value="1"/>
</dbReference>
<dbReference type="EMBL" id="AYXT01000010">
    <property type="protein sequence ID" value="ETF02020.1"/>
    <property type="molecule type" value="Genomic_DNA"/>
</dbReference>
<dbReference type="Pfam" id="PF20501">
    <property type="entry name" value="MbhE"/>
    <property type="match status" value="1"/>
</dbReference>
<feature type="compositionally biased region" description="Polar residues" evidence="10">
    <location>
        <begin position="988"/>
        <end position="999"/>
    </location>
</feature>
<feature type="transmembrane region" description="Helical" evidence="11">
    <location>
        <begin position="696"/>
        <end position="717"/>
    </location>
</feature>
<accession>V8QRU4</accession>
<reference evidence="17 18" key="1">
    <citation type="journal article" date="2014" name="Genome Announc.">
        <title>Draft Genome Sequence of Advenella kashmirensis Strain W13003, a Polycyclic Aromatic Hydrocarbon-Degrading Bacterium.</title>
        <authorList>
            <person name="Wang X."/>
            <person name="Jin D."/>
            <person name="Zhou L."/>
            <person name="Wu L."/>
            <person name="An W."/>
            <person name="Zhao L."/>
        </authorList>
    </citation>
    <scope>NUCLEOTIDE SEQUENCE [LARGE SCALE GENOMIC DNA]</scope>
    <source>
        <strain evidence="17 18">W13003</strain>
    </source>
</reference>
<dbReference type="NCBIfam" id="NF009288">
    <property type="entry name" value="PRK12648.1"/>
    <property type="match status" value="1"/>
</dbReference>
<evidence type="ECO:0000259" key="14">
    <source>
        <dbReference type="Pfam" id="PF04039"/>
    </source>
</evidence>
<evidence type="ECO:0000259" key="16">
    <source>
        <dbReference type="Pfam" id="PF20501"/>
    </source>
</evidence>
<dbReference type="RefSeq" id="WP_024005909.1">
    <property type="nucleotide sequence ID" value="NZ_KI650980.1"/>
</dbReference>
<feature type="transmembrane region" description="Helical" evidence="11">
    <location>
        <begin position="915"/>
        <end position="942"/>
    </location>
</feature>
<evidence type="ECO:0000313" key="17">
    <source>
        <dbReference type="EMBL" id="ETF02020.1"/>
    </source>
</evidence>
<dbReference type="PRINTS" id="PR01434">
    <property type="entry name" value="NADHDHGNASE5"/>
</dbReference>
<comment type="subcellular location">
    <subcellularLocation>
        <location evidence="1">Cell membrane</location>
        <topology evidence="1">Multi-pass membrane protein</topology>
    </subcellularLocation>
    <subcellularLocation>
        <location evidence="9">Membrane</location>
        <topology evidence="9">Multi-pass membrane protein</topology>
    </subcellularLocation>
</comment>
<sequence length="999" mass="109215">MSLILLLILPFLGSVLVGLLPDHARSPESWMAGIIAIIGAIITLTFLPDVLAGNTVIQTLQWLPTYKLNLVFRMDGYAWLFSMLVTVMGALVVLYARYYMSPKDPVTRFYSFFLAFMGSMLGVVLSGNIIQLVIFWELTSLSSFMLIAYWNHRQDAKRGARMALTITAAGGFCLLAAMLMIGHVVGSYDLDVVLGSGDTLRRHPWYLTILILFALGALTKSAQFPFHFWLPNAMAAPTPVSAYLHSATMVKAGVFILARFWPVLADTAAWFWVIGMAGLCSLFLGAFVATFQRDMKAVLAYSTISHLGLITLLLGLNSKLALIAALFHMVNHATFKASLFMATGIVDHETGTRDLVLLSGLRKAMPITATLAVVAAAAMAGVPLLNGFISKEMFFAETLNLPDYLEVSTWLPVFAVLASAFSVAYSVRLIVQVFFGPKATDLPREPHEPPRWMLVPSAVLVLLCLLIGMMPQTVIGPILASAAQAILGPALPDYSLAIWHGFNLPLTMSLIAMGGGILLTIILRPLQKRMPGQTPLLYRLDGRAFFDGLMNTIDTVAYQVMSLFSTRRLQPQVLWIVVITVVVTIMPLLLFEAWPKLVMRNIDLPFTLLWIIGACCAVGAAYQAKYNRFRSLVLLGGAGLCCSLTYLWLSAPDLALTQLVVEMVTTVLLLLGLRWLPRRMTTEPASDKGRAMVRRLRDMIIAVIAGMGMTVLTYLQLSRPRPEGVSSFYLEKALPEGGGSNVVNVLLVDFRGFDTYGEITVLSIVALTVYALLRRFRPPRESLKALEDRRFRQSGDTAAVDEDAELPRGTMLVPTVISRFIMPISTLIALFFLLRGHNLPGGGFVGGLIFAAAVILQYMMGGIRWVEDRSRIFPQYWISAGLLMAGAASITAWFAELPFLSALAADLDLGPLGHLHLSSVMLFDLGVFAVVVGSTLFMLVALSHQSLRFYKKASAETSDENQAGNPISGNTPEADLKRDTADPPSPSATPNDQGAPSWN</sequence>
<feature type="transmembrane region" description="Helical" evidence="11">
    <location>
        <begin position="631"/>
        <end position="649"/>
    </location>
</feature>
<organism evidence="17 18">
    <name type="scientific">Advenella kashmirensis W13003</name>
    <dbReference type="NCBI Taxonomy" id="1424334"/>
    <lineage>
        <taxon>Bacteria</taxon>
        <taxon>Pseudomonadati</taxon>
        <taxon>Pseudomonadota</taxon>
        <taxon>Betaproteobacteria</taxon>
        <taxon>Burkholderiales</taxon>
        <taxon>Alcaligenaceae</taxon>
    </lineage>
</organism>
<evidence type="ECO:0000256" key="2">
    <source>
        <dbReference type="ARBA" id="ARBA00022448"/>
    </source>
</evidence>
<feature type="transmembrane region" description="Helical" evidence="11">
    <location>
        <begin position="452"/>
        <end position="470"/>
    </location>
</feature>
<dbReference type="InterPro" id="IPR007182">
    <property type="entry name" value="MnhB"/>
</dbReference>
<feature type="transmembrane region" description="Helical" evidence="11">
    <location>
        <begin position="205"/>
        <end position="230"/>
    </location>
</feature>
<dbReference type="PANTHER" id="PTHR43373">
    <property type="entry name" value="NA(+)/H(+) ANTIPORTER SUBUNIT"/>
    <property type="match status" value="1"/>
</dbReference>
<dbReference type="Pfam" id="PF13244">
    <property type="entry name" value="MbhD"/>
    <property type="match status" value="1"/>
</dbReference>
<evidence type="ECO:0000259" key="12">
    <source>
        <dbReference type="Pfam" id="PF00361"/>
    </source>
</evidence>
<dbReference type="HOGENOM" id="CLU_007100_2_0_4"/>
<feature type="transmembrane region" description="Helical" evidence="11">
    <location>
        <begin position="322"/>
        <end position="346"/>
    </location>
</feature>
<feature type="compositionally biased region" description="Polar residues" evidence="10">
    <location>
        <begin position="960"/>
        <end position="971"/>
    </location>
</feature>
<dbReference type="Pfam" id="PF04039">
    <property type="entry name" value="MnhB"/>
    <property type="match status" value="1"/>
</dbReference>
<dbReference type="GO" id="GO:0006811">
    <property type="term" value="P:monoatomic ion transport"/>
    <property type="evidence" value="ECO:0007669"/>
    <property type="project" value="UniProtKB-KW"/>
</dbReference>
<dbReference type="InterPro" id="IPR025383">
    <property type="entry name" value="MrpA_C/MbhD"/>
</dbReference>
<feature type="transmembrane region" description="Helical" evidence="11">
    <location>
        <begin position="6"/>
        <end position="22"/>
    </location>
</feature>
<feature type="transmembrane region" description="Helical" evidence="11">
    <location>
        <begin position="872"/>
        <end position="895"/>
    </location>
</feature>
<dbReference type="InterPro" id="IPR046806">
    <property type="entry name" value="MrpA_C/MbhE"/>
</dbReference>
<feature type="domain" description="NADH:quinone oxidoreductase/Mrp antiporter transmembrane" evidence="12">
    <location>
        <begin position="126"/>
        <end position="401"/>
    </location>
</feature>
<feature type="transmembrane region" description="Helical" evidence="11">
    <location>
        <begin position="34"/>
        <end position="57"/>
    </location>
</feature>
<dbReference type="Pfam" id="PF00361">
    <property type="entry name" value="Proton_antipo_M"/>
    <property type="match status" value="1"/>
</dbReference>
<feature type="transmembrane region" description="Helical" evidence="11">
    <location>
        <begin position="269"/>
        <end position="291"/>
    </location>
</feature>
<dbReference type="InterPro" id="IPR001750">
    <property type="entry name" value="ND/Mrp_TM"/>
</dbReference>
<dbReference type="PATRIC" id="fig|1424334.3.peg.2971"/>
<feature type="transmembrane region" description="Helical" evidence="11">
    <location>
        <begin position="655"/>
        <end position="676"/>
    </location>
</feature>
<feature type="transmembrane region" description="Helical" evidence="11">
    <location>
        <begin position="367"/>
        <end position="389"/>
    </location>
</feature>
<evidence type="ECO:0000313" key="18">
    <source>
        <dbReference type="Proteomes" id="UP000018733"/>
    </source>
</evidence>
<keyword evidence="3" id="KW-0050">Antiport</keyword>
<keyword evidence="5 9" id="KW-0812">Transmembrane</keyword>
<feature type="transmembrane region" description="Helical" evidence="11">
    <location>
        <begin position="840"/>
        <end position="860"/>
    </location>
</feature>
<dbReference type="Proteomes" id="UP000018733">
    <property type="component" value="Unassembled WGS sequence"/>
</dbReference>
<dbReference type="GO" id="GO:0015297">
    <property type="term" value="F:antiporter activity"/>
    <property type="evidence" value="ECO:0007669"/>
    <property type="project" value="UniProtKB-KW"/>
</dbReference>
<feature type="domain" description="MrpA C-terminal/MbhD" evidence="15">
    <location>
        <begin position="614"/>
        <end position="678"/>
    </location>
</feature>
<evidence type="ECO:0000256" key="4">
    <source>
        <dbReference type="ARBA" id="ARBA00022475"/>
    </source>
</evidence>
<evidence type="ECO:0000259" key="15">
    <source>
        <dbReference type="Pfam" id="PF13244"/>
    </source>
</evidence>
<feature type="transmembrane region" description="Helical" evidence="11">
    <location>
        <begin position="573"/>
        <end position="594"/>
    </location>
</feature>
<dbReference type="STRING" id="1424334.W822_14780"/>
<evidence type="ECO:0000256" key="7">
    <source>
        <dbReference type="ARBA" id="ARBA00023065"/>
    </source>
</evidence>
<evidence type="ECO:0000256" key="11">
    <source>
        <dbReference type="SAM" id="Phobius"/>
    </source>
</evidence>
<evidence type="ECO:0000256" key="3">
    <source>
        <dbReference type="ARBA" id="ARBA00022449"/>
    </source>
</evidence>
<feature type="transmembrane region" description="Helical" evidence="11">
    <location>
        <begin position="298"/>
        <end position="316"/>
    </location>
</feature>
<keyword evidence="7" id="KW-0406">Ion transport</keyword>
<evidence type="ECO:0000256" key="6">
    <source>
        <dbReference type="ARBA" id="ARBA00022989"/>
    </source>
</evidence>
<gene>
    <name evidence="17" type="ORF">W822_14780</name>
</gene>
<feature type="domain" description="Na+/H+ antiporter MnhB subunit-related protein" evidence="14">
    <location>
        <begin position="814"/>
        <end position="936"/>
    </location>
</feature>
<proteinExistence type="predicted"/>
<evidence type="ECO:0000256" key="1">
    <source>
        <dbReference type="ARBA" id="ARBA00004651"/>
    </source>
</evidence>
<dbReference type="OrthoDB" id="9811798at2"/>
<feature type="transmembrane region" description="Helical" evidence="11">
    <location>
        <begin position="133"/>
        <end position="150"/>
    </location>
</feature>
<dbReference type="AlphaFoldDB" id="V8QRU4"/>
<dbReference type="eggNOG" id="COG1009">
    <property type="taxonomic scope" value="Bacteria"/>
</dbReference>
<dbReference type="InterPro" id="IPR001516">
    <property type="entry name" value="Proton_antipo_N"/>
</dbReference>
<feature type="transmembrane region" description="Helical" evidence="11">
    <location>
        <begin position="606"/>
        <end position="624"/>
    </location>
</feature>
<feature type="domain" description="MrpA C-terminal/MbhE" evidence="16">
    <location>
        <begin position="693"/>
        <end position="788"/>
    </location>
</feature>
<feature type="transmembrane region" description="Helical" evidence="11">
    <location>
        <begin position="816"/>
        <end position="834"/>
    </location>
</feature>
<evidence type="ECO:0000256" key="10">
    <source>
        <dbReference type="SAM" id="MobiDB-lite"/>
    </source>
</evidence>
<protein>
    <submittedName>
        <fullName evidence="17">Cation:proton antiporter</fullName>
    </submittedName>
</protein>
<feature type="transmembrane region" description="Helical" evidence="11">
    <location>
        <begin position="242"/>
        <end position="263"/>
    </location>
</feature>
<feature type="transmembrane region" description="Helical" evidence="11">
    <location>
        <begin position="109"/>
        <end position="127"/>
    </location>
</feature>
<keyword evidence="6 11" id="KW-1133">Transmembrane helix</keyword>